<dbReference type="Proteomes" id="UP000828390">
    <property type="component" value="Unassembled WGS sequence"/>
</dbReference>
<reference evidence="1" key="1">
    <citation type="journal article" date="2019" name="bioRxiv">
        <title>The Genome of the Zebra Mussel, Dreissena polymorpha: A Resource for Invasive Species Research.</title>
        <authorList>
            <person name="McCartney M.A."/>
            <person name="Auch B."/>
            <person name="Kono T."/>
            <person name="Mallez S."/>
            <person name="Zhang Y."/>
            <person name="Obille A."/>
            <person name="Becker A."/>
            <person name="Abrahante J.E."/>
            <person name="Garbe J."/>
            <person name="Badalamenti J.P."/>
            <person name="Herman A."/>
            <person name="Mangelson H."/>
            <person name="Liachko I."/>
            <person name="Sullivan S."/>
            <person name="Sone E.D."/>
            <person name="Koren S."/>
            <person name="Silverstein K.A.T."/>
            <person name="Beckman K.B."/>
            <person name="Gohl D.M."/>
        </authorList>
    </citation>
    <scope>NUCLEOTIDE SEQUENCE</scope>
    <source>
        <strain evidence="1">Duluth1</strain>
        <tissue evidence="1">Whole animal</tissue>
    </source>
</reference>
<sequence>MLTSSIVCATKSSLYSCLLLTDHQVLIRRQIHPKVERLTEVQAPTYHGDKHRVIGGVEVHYLPQRNVSCVELRSELDKMSLKTGLCLE</sequence>
<evidence type="ECO:0000313" key="1">
    <source>
        <dbReference type="EMBL" id="KAH3824769.1"/>
    </source>
</evidence>
<reference evidence="1" key="2">
    <citation type="submission" date="2020-11" db="EMBL/GenBank/DDBJ databases">
        <authorList>
            <person name="McCartney M.A."/>
            <person name="Auch B."/>
            <person name="Kono T."/>
            <person name="Mallez S."/>
            <person name="Becker A."/>
            <person name="Gohl D.M."/>
            <person name="Silverstein K.A.T."/>
            <person name="Koren S."/>
            <person name="Bechman K.B."/>
            <person name="Herman A."/>
            <person name="Abrahante J.E."/>
            <person name="Garbe J."/>
        </authorList>
    </citation>
    <scope>NUCLEOTIDE SEQUENCE</scope>
    <source>
        <strain evidence="1">Duluth1</strain>
        <tissue evidence="1">Whole animal</tissue>
    </source>
</reference>
<proteinExistence type="predicted"/>
<dbReference type="AlphaFoldDB" id="A0A9D4GWE4"/>
<evidence type="ECO:0000313" key="2">
    <source>
        <dbReference type="Proteomes" id="UP000828390"/>
    </source>
</evidence>
<name>A0A9D4GWE4_DREPO</name>
<protein>
    <submittedName>
        <fullName evidence="1">Uncharacterized protein</fullName>
    </submittedName>
</protein>
<dbReference type="EMBL" id="JAIWYP010000005">
    <property type="protein sequence ID" value="KAH3824769.1"/>
    <property type="molecule type" value="Genomic_DNA"/>
</dbReference>
<keyword evidence="2" id="KW-1185">Reference proteome</keyword>
<gene>
    <name evidence="1" type="ORF">DPMN_126622</name>
</gene>
<comment type="caution">
    <text evidence="1">The sequence shown here is derived from an EMBL/GenBank/DDBJ whole genome shotgun (WGS) entry which is preliminary data.</text>
</comment>
<organism evidence="1 2">
    <name type="scientific">Dreissena polymorpha</name>
    <name type="common">Zebra mussel</name>
    <name type="synonym">Mytilus polymorpha</name>
    <dbReference type="NCBI Taxonomy" id="45954"/>
    <lineage>
        <taxon>Eukaryota</taxon>
        <taxon>Metazoa</taxon>
        <taxon>Spiralia</taxon>
        <taxon>Lophotrochozoa</taxon>
        <taxon>Mollusca</taxon>
        <taxon>Bivalvia</taxon>
        <taxon>Autobranchia</taxon>
        <taxon>Heteroconchia</taxon>
        <taxon>Euheterodonta</taxon>
        <taxon>Imparidentia</taxon>
        <taxon>Neoheterodontei</taxon>
        <taxon>Myida</taxon>
        <taxon>Dreissenoidea</taxon>
        <taxon>Dreissenidae</taxon>
        <taxon>Dreissena</taxon>
    </lineage>
</organism>
<accession>A0A9D4GWE4</accession>